<feature type="region of interest" description="Disordered" evidence="1">
    <location>
        <begin position="297"/>
        <end position="365"/>
    </location>
</feature>
<accession>A0A225DCL5</accession>
<reference evidence="3" key="1">
    <citation type="submission" date="2017-06" db="EMBL/GenBank/DDBJ databases">
        <title>Genome analysis of Fimbriiglobus ruber SP5, the first member of the order Planctomycetales with confirmed chitinolytic capability.</title>
        <authorList>
            <person name="Ravin N.V."/>
            <person name="Rakitin A.L."/>
            <person name="Ivanova A.A."/>
            <person name="Beletsky A.V."/>
            <person name="Kulichevskaya I.S."/>
            <person name="Mardanov A.V."/>
            <person name="Dedysh S.N."/>
        </authorList>
    </citation>
    <scope>NUCLEOTIDE SEQUENCE [LARGE SCALE GENOMIC DNA]</scope>
    <source>
        <strain evidence="3">SP5</strain>
    </source>
</reference>
<feature type="compositionally biased region" description="Low complexity" evidence="1">
    <location>
        <begin position="338"/>
        <end position="347"/>
    </location>
</feature>
<gene>
    <name evidence="2" type="ORF">FRUB_05893</name>
</gene>
<name>A0A225DCL5_9BACT</name>
<evidence type="ECO:0000256" key="1">
    <source>
        <dbReference type="SAM" id="MobiDB-lite"/>
    </source>
</evidence>
<dbReference type="OrthoDB" id="278150at2"/>
<sequence length="365" mass="39530">MCKACLGVSAPARPLYSQLPRALAVRMTCEALAAAVRRDGELVERVIVGCRVAAESFQEIDPHPADELRTRIDRLDQIKFVLRNSGETDADRAEAEVELRRMRRERDDIRAMLAAANAPADVAIPSDAEVRALVADMGRILTGLAGGTDADARQVRVLIDRLTGGRIDLEQIGERRAKRGWLRGRFRLRLAAAVHPAAAVDDAPVVVIDYRDDGPALPDEFIADVKQMYDEGLLLRVIATRLGVHRNRVMDALDAWYARRGEERPDGRGRRTILTTKQATVPSMWRLPTGSRICRIPGARSRRSRPPGVDGCHGPGGLAALAHESGVDRPGRPGGAKGAPPAAQQAPPVAPDSVDATGGRPPPEQ</sequence>
<protein>
    <submittedName>
        <fullName evidence="2">Uncharacterized protein</fullName>
    </submittedName>
</protein>
<evidence type="ECO:0000313" key="2">
    <source>
        <dbReference type="EMBL" id="OWK39330.1"/>
    </source>
</evidence>
<dbReference type="AlphaFoldDB" id="A0A225DCL5"/>
<dbReference type="EMBL" id="NIDE01000010">
    <property type="protein sequence ID" value="OWK39330.1"/>
    <property type="molecule type" value="Genomic_DNA"/>
</dbReference>
<dbReference type="RefSeq" id="WP_088256822.1">
    <property type="nucleotide sequence ID" value="NZ_NIDE01000010.1"/>
</dbReference>
<dbReference type="Proteomes" id="UP000214646">
    <property type="component" value="Unassembled WGS sequence"/>
</dbReference>
<proteinExistence type="predicted"/>
<organism evidence="2 3">
    <name type="scientific">Fimbriiglobus ruber</name>
    <dbReference type="NCBI Taxonomy" id="1908690"/>
    <lineage>
        <taxon>Bacteria</taxon>
        <taxon>Pseudomonadati</taxon>
        <taxon>Planctomycetota</taxon>
        <taxon>Planctomycetia</taxon>
        <taxon>Gemmatales</taxon>
        <taxon>Gemmataceae</taxon>
        <taxon>Fimbriiglobus</taxon>
    </lineage>
</organism>
<comment type="caution">
    <text evidence="2">The sequence shown here is derived from an EMBL/GenBank/DDBJ whole genome shotgun (WGS) entry which is preliminary data.</text>
</comment>
<keyword evidence="3" id="KW-1185">Reference proteome</keyword>
<evidence type="ECO:0000313" key="3">
    <source>
        <dbReference type="Proteomes" id="UP000214646"/>
    </source>
</evidence>